<dbReference type="Proteomes" id="UP001153076">
    <property type="component" value="Unassembled WGS sequence"/>
</dbReference>
<feature type="compositionally biased region" description="Basic and acidic residues" evidence="1">
    <location>
        <begin position="262"/>
        <end position="273"/>
    </location>
</feature>
<dbReference type="EMBL" id="JAKOGI010000823">
    <property type="protein sequence ID" value="KAJ8430103.1"/>
    <property type="molecule type" value="Genomic_DNA"/>
</dbReference>
<comment type="caution">
    <text evidence="3">The sequence shown here is derived from an EMBL/GenBank/DDBJ whole genome shotgun (WGS) entry which is preliminary data.</text>
</comment>
<sequence>MEIVPLVHPILGFRGQEANPIGMIHLPLRFGDKVKVKSLEVDSMAVDVPTAYNVILGRQAQHKAKKFSLNELRSTTANRRPVGQKRKQPGVNKNPWALDIRLFIIVVVPIRNGFIALVIQGPSFAFQRHGLLITEAASSTVGGKRQGPGSLRVPEKIRYTSRNPKNSPDAQPWSLYQPRPWLRPPLWSGVGAAVPPSQTATKLRLSLGGLQGLFLFLYLLPTAFILGHGVDNLLLQEQTRQSGPYNLYHSGEGLPGNSTESVEEKKRDREEKRWRKGLGLTSATATCSSVTLNGSPDPKGAKA</sequence>
<feature type="region of interest" description="Disordered" evidence="1">
    <location>
        <begin position="71"/>
        <end position="90"/>
    </location>
</feature>
<evidence type="ECO:0000256" key="2">
    <source>
        <dbReference type="SAM" id="Phobius"/>
    </source>
</evidence>
<proteinExistence type="predicted"/>
<feature type="transmembrane region" description="Helical" evidence="2">
    <location>
        <begin position="212"/>
        <end position="230"/>
    </location>
</feature>
<keyword evidence="2" id="KW-0812">Transmembrane</keyword>
<keyword evidence="2" id="KW-0472">Membrane</keyword>
<name>A0A9Q1JS83_9CARY</name>
<feature type="region of interest" description="Disordered" evidence="1">
    <location>
        <begin position="245"/>
        <end position="275"/>
    </location>
</feature>
<evidence type="ECO:0000313" key="3">
    <source>
        <dbReference type="EMBL" id="KAJ8430103.1"/>
    </source>
</evidence>
<gene>
    <name evidence="3" type="ORF">Cgig2_007167</name>
</gene>
<reference evidence="3" key="1">
    <citation type="submission" date="2022-04" db="EMBL/GenBank/DDBJ databases">
        <title>Carnegiea gigantea Genome sequencing and assembly v2.</title>
        <authorList>
            <person name="Copetti D."/>
            <person name="Sanderson M.J."/>
            <person name="Burquez A."/>
            <person name="Wojciechowski M.F."/>
        </authorList>
    </citation>
    <scope>NUCLEOTIDE SEQUENCE</scope>
    <source>
        <strain evidence="3">SGP5-SGP5p</strain>
        <tissue evidence="3">Aerial part</tissue>
    </source>
</reference>
<keyword evidence="2" id="KW-1133">Transmembrane helix</keyword>
<organism evidence="3 4">
    <name type="scientific">Carnegiea gigantea</name>
    <dbReference type="NCBI Taxonomy" id="171969"/>
    <lineage>
        <taxon>Eukaryota</taxon>
        <taxon>Viridiplantae</taxon>
        <taxon>Streptophyta</taxon>
        <taxon>Embryophyta</taxon>
        <taxon>Tracheophyta</taxon>
        <taxon>Spermatophyta</taxon>
        <taxon>Magnoliopsida</taxon>
        <taxon>eudicotyledons</taxon>
        <taxon>Gunneridae</taxon>
        <taxon>Pentapetalae</taxon>
        <taxon>Caryophyllales</taxon>
        <taxon>Cactineae</taxon>
        <taxon>Cactaceae</taxon>
        <taxon>Cactoideae</taxon>
        <taxon>Echinocereeae</taxon>
        <taxon>Carnegiea</taxon>
    </lineage>
</organism>
<evidence type="ECO:0000313" key="4">
    <source>
        <dbReference type="Proteomes" id="UP001153076"/>
    </source>
</evidence>
<evidence type="ECO:0000256" key="1">
    <source>
        <dbReference type="SAM" id="MobiDB-lite"/>
    </source>
</evidence>
<keyword evidence="4" id="KW-1185">Reference proteome</keyword>
<protein>
    <submittedName>
        <fullName evidence="3">Uncharacterized protein</fullName>
    </submittedName>
</protein>
<accession>A0A9Q1JS83</accession>
<dbReference type="AlphaFoldDB" id="A0A9Q1JS83"/>